<evidence type="ECO:0000313" key="2">
    <source>
        <dbReference type="EMBL" id="GAD59074.1"/>
    </source>
</evidence>
<name>A0A8E0KL39_9CAUL</name>
<proteinExistence type="predicted"/>
<reference evidence="3" key="1">
    <citation type="journal article" date="2013" name="Genome Announc.">
        <title>Draft Genome Sequence of the Dimorphic Prosthecate Bacterium Brevundimonas abyssalis TAR-001T.</title>
        <authorList>
            <person name="Tsubouchi T."/>
            <person name="Nishi S."/>
            <person name="Usui K."/>
            <person name="Shimane Y."/>
            <person name="Takaki Y."/>
            <person name="Maruyama T."/>
            <person name="Hatada Y."/>
        </authorList>
    </citation>
    <scope>NUCLEOTIDE SEQUENCE [LARGE SCALE GENOMIC DNA]</scope>
    <source>
        <strain evidence="3">TAR-001</strain>
    </source>
</reference>
<protein>
    <submittedName>
        <fullName evidence="2">Uncharacterized protein</fullName>
    </submittedName>
</protein>
<evidence type="ECO:0000256" key="1">
    <source>
        <dbReference type="SAM" id="Phobius"/>
    </source>
</evidence>
<keyword evidence="1" id="KW-0812">Transmembrane</keyword>
<evidence type="ECO:0000313" key="3">
    <source>
        <dbReference type="Proteomes" id="UP000016569"/>
    </source>
</evidence>
<dbReference type="EMBL" id="BATC01000018">
    <property type="protein sequence ID" value="GAD59074.1"/>
    <property type="molecule type" value="Genomic_DNA"/>
</dbReference>
<accession>A0A8E0KL39</accession>
<keyword evidence="1" id="KW-0472">Membrane</keyword>
<organism evidence="2 3">
    <name type="scientific">Brevundimonas abyssalis TAR-001</name>
    <dbReference type="NCBI Taxonomy" id="1391729"/>
    <lineage>
        <taxon>Bacteria</taxon>
        <taxon>Pseudomonadati</taxon>
        <taxon>Pseudomonadota</taxon>
        <taxon>Alphaproteobacteria</taxon>
        <taxon>Caulobacterales</taxon>
        <taxon>Caulobacteraceae</taxon>
        <taxon>Brevundimonas</taxon>
    </lineage>
</organism>
<dbReference type="Proteomes" id="UP000016569">
    <property type="component" value="Unassembled WGS sequence"/>
</dbReference>
<keyword evidence="1" id="KW-1133">Transmembrane helix</keyword>
<keyword evidence="3" id="KW-1185">Reference proteome</keyword>
<feature type="transmembrane region" description="Helical" evidence="1">
    <location>
        <begin position="38"/>
        <end position="56"/>
    </location>
</feature>
<dbReference type="AlphaFoldDB" id="A0A8E0KL39"/>
<sequence length="72" mass="7745">MAFVTVVVGLLWLSTWFGFAASVPVIGSWGAAVGAERLLLATLVLALVNAIVRLGYERTRNRRQAATETSPE</sequence>
<comment type="caution">
    <text evidence="2">The sequence shown here is derived from an EMBL/GenBank/DDBJ whole genome shotgun (WGS) entry which is preliminary data.</text>
</comment>
<gene>
    <name evidence="2" type="ORF">MBEBAB_1324</name>
</gene>